<dbReference type="GO" id="GO:0006412">
    <property type="term" value="P:translation"/>
    <property type="evidence" value="ECO:0007669"/>
    <property type="project" value="InterPro"/>
</dbReference>
<evidence type="ECO:0000256" key="3">
    <source>
        <dbReference type="ARBA" id="ARBA00023274"/>
    </source>
</evidence>
<dbReference type="GO" id="GO:0005840">
    <property type="term" value="C:ribosome"/>
    <property type="evidence" value="ECO:0007669"/>
    <property type="project" value="UniProtKB-KW"/>
</dbReference>
<dbReference type="InterPro" id="IPR028877">
    <property type="entry name" value="Ribosomal_eL20"/>
</dbReference>
<dbReference type="Gene3D" id="3.10.20.10">
    <property type="match status" value="2"/>
</dbReference>
<dbReference type="PANTHER" id="PTHR10052">
    <property type="entry name" value="60S RIBOSOMAL PROTEIN L18A"/>
    <property type="match status" value="1"/>
</dbReference>
<evidence type="ECO:0000256" key="4">
    <source>
        <dbReference type="ARBA" id="ARBA00035220"/>
    </source>
</evidence>
<dbReference type="SUPFAM" id="SSF160374">
    <property type="entry name" value="RplX-like"/>
    <property type="match status" value="1"/>
</dbReference>
<organism evidence="9">
    <name type="scientific">Onchocerca ochengi</name>
    <name type="common">Filarial nematode worm</name>
    <dbReference type="NCBI Taxonomy" id="42157"/>
    <lineage>
        <taxon>Eukaryota</taxon>
        <taxon>Metazoa</taxon>
        <taxon>Ecdysozoa</taxon>
        <taxon>Nematoda</taxon>
        <taxon>Chromadorea</taxon>
        <taxon>Rhabditida</taxon>
        <taxon>Spirurina</taxon>
        <taxon>Spiruromorpha</taxon>
        <taxon>Filarioidea</taxon>
        <taxon>Onchocercidae</taxon>
        <taxon>Onchocerca</taxon>
    </lineage>
</organism>
<evidence type="ECO:0000256" key="2">
    <source>
        <dbReference type="ARBA" id="ARBA00022980"/>
    </source>
</evidence>
<dbReference type="OrthoDB" id="1294322at2759"/>
<dbReference type="FunFam" id="3.10.20.10:FF:000002">
    <property type="entry name" value="60S ribosomal protein L18a"/>
    <property type="match status" value="1"/>
</dbReference>
<dbReference type="EMBL" id="UYRW01000057">
    <property type="protein sequence ID" value="VDK62421.1"/>
    <property type="molecule type" value="Genomic_DNA"/>
</dbReference>
<evidence type="ECO:0000259" key="6">
    <source>
        <dbReference type="Pfam" id="PF01775"/>
    </source>
</evidence>
<evidence type="ECO:0000313" key="9">
    <source>
        <dbReference type="WBParaSite" id="nOo.2.0.1.t00580-RA"/>
    </source>
</evidence>
<feature type="domain" description="Large ribosomal subunit protein eL20" evidence="6">
    <location>
        <begin position="73"/>
        <end position="196"/>
    </location>
</feature>
<comment type="similarity">
    <text evidence="1">Belongs to the eukaryotic ribosomal protein eL20 family.</text>
</comment>
<dbReference type="Proteomes" id="UP000271087">
    <property type="component" value="Unassembled WGS sequence"/>
</dbReference>
<protein>
    <recommendedName>
        <fullName evidence="4">Large ribosomal subunit protein eL20</fullName>
    </recommendedName>
    <alternativeName>
        <fullName evidence="5">60S ribosomal protein L18a</fullName>
    </alternativeName>
</protein>
<keyword evidence="3" id="KW-0687">Ribonucleoprotein</keyword>
<dbReference type="GO" id="GO:1990904">
    <property type="term" value="C:ribonucleoprotein complex"/>
    <property type="evidence" value="ECO:0007669"/>
    <property type="project" value="UniProtKB-KW"/>
</dbReference>
<dbReference type="AlphaFoldDB" id="A0A182DY39"/>
<evidence type="ECO:0000256" key="5">
    <source>
        <dbReference type="ARBA" id="ARBA00035392"/>
    </source>
</evidence>
<gene>
    <name evidence="7" type="ORF">NOO_LOCUS580</name>
</gene>
<sequence>MTLGISPGKNQTKGCYETRAERWKRLKRFRCGGLIYLIAYRDGLFCVTICEMFRMTVTLGSWKMPTKAKGETLREFVVVGRKLPSAKEQNPPIYKMQIFATNHVIAKSRFWYFTSMLRRVKKANGEILECKEVFEKRPGHIKNYGIWLRYDSRTNHHNMYREYRDNTVAGAVTQCYRDMGARHRAQADRIQIIKVQVIKASDCKRAAVKQYHNSKICFPLPHRIAKRRNAAVFTTRRPRTHFA</sequence>
<dbReference type="WBParaSite" id="nOo.2.0.1.t00580-RA">
    <property type="protein sequence ID" value="nOo.2.0.1.t00580-RA"/>
    <property type="gene ID" value="nOo.2.0.1.g00580"/>
</dbReference>
<dbReference type="InterPro" id="IPR023573">
    <property type="entry name" value="Ribosomal_eL20_dom"/>
</dbReference>
<accession>A0A182DY39</accession>
<reference evidence="9" key="1">
    <citation type="submission" date="2016-06" db="UniProtKB">
        <authorList>
            <consortium name="WormBaseParasite"/>
        </authorList>
    </citation>
    <scope>IDENTIFICATION</scope>
</reference>
<evidence type="ECO:0000256" key="1">
    <source>
        <dbReference type="ARBA" id="ARBA00009362"/>
    </source>
</evidence>
<dbReference type="HAMAP" id="MF_00273">
    <property type="entry name" value="Ribosomal_eL20"/>
    <property type="match status" value="1"/>
</dbReference>
<dbReference type="STRING" id="42157.A0A182DY39"/>
<proteinExistence type="inferred from homology"/>
<evidence type="ECO:0000313" key="8">
    <source>
        <dbReference type="Proteomes" id="UP000271087"/>
    </source>
</evidence>
<evidence type="ECO:0000313" key="7">
    <source>
        <dbReference type="EMBL" id="VDK62421.1"/>
    </source>
</evidence>
<dbReference type="InterPro" id="IPR021138">
    <property type="entry name" value="Ribosomal_eL20_eukaryotes"/>
</dbReference>
<dbReference type="FunFam" id="3.10.20.10:FF:000001">
    <property type="entry name" value="60S ribosomal protein L18a"/>
    <property type="match status" value="1"/>
</dbReference>
<reference evidence="7 8" key="2">
    <citation type="submission" date="2018-08" db="EMBL/GenBank/DDBJ databases">
        <authorList>
            <person name="Laetsch R D."/>
            <person name="Stevens L."/>
            <person name="Kumar S."/>
            <person name="Blaxter L. M."/>
        </authorList>
    </citation>
    <scope>NUCLEOTIDE SEQUENCE [LARGE SCALE GENOMIC DNA]</scope>
</reference>
<dbReference type="GO" id="GO:0003735">
    <property type="term" value="F:structural constituent of ribosome"/>
    <property type="evidence" value="ECO:0007669"/>
    <property type="project" value="InterPro"/>
</dbReference>
<name>A0A182DY39_ONCOC</name>
<keyword evidence="2" id="KW-0689">Ribosomal protein</keyword>
<keyword evidence="8" id="KW-1185">Reference proteome</keyword>
<dbReference type="Pfam" id="PF01775">
    <property type="entry name" value="Ribosomal_L18A"/>
    <property type="match status" value="1"/>
</dbReference>